<feature type="domain" description="Amidohydrolase 3" evidence="1">
    <location>
        <begin position="51"/>
        <end position="251"/>
    </location>
</feature>
<evidence type="ECO:0000313" key="3">
    <source>
        <dbReference type="Proteomes" id="UP001279642"/>
    </source>
</evidence>
<dbReference type="EC" id="3.5.1.-" evidence="2"/>
<dbReference type="Gene3D" id="3.30.1490.130">
    <property type="entry name" value="D-aminoacylase. Domain 3"/>
    <property type="match status" value="1"/>
</dbReference>
<dbReference type="Proteomes" id="UP001279642">
    <property type="component" value="Unassembled WGS sequence"/>
</dbReference>
<protein>
    <submittedName>
        <fullName evidence="2">D-aminoacylase</fullName>
        <ecNumber evidence="2">3.5.1.-</ecNumber>
    </submittedName>
</protein>
<dbReference type="InterPro" id="IPR013108">
    <property type="entry name" value="Amidohydro_3"/>
</dbReference>
<dbReference type="PANTHER" id="PTHR11647:SF1">
    <property type="entry name" value="COLLAPSIN RESPONSE MEDIATOR PROTEIN"/>
    <property type="match status" value="1"/>
</dbReference>
<dbReference type="PANTHER" id="PTHR11647">
    <property type="entry name" value="HYDRANTOINASE/DIHYDROPYRIMIDINASE FAMILY MEMBER"/>
    <property type="match status" value="1"/>
</dbReference>
<comment type="caution">
    <text evidence="2">The sequence shown here is derived from an EMBL/GenBank/DDBJ whole genome shotgun (WGS) entry which is preliminary data.</text>
</comment>
<keyword evidence="3" id="KW-1185">Reference proteome</keyword>
<dbReference type="Gene3D" id="2.30.40.10">
    <property type="entry name" value="Urease, subunit C, domain 1"/>
    <property type="match status" value="1"/>
</dbReference>
<organism evidence="2 3">
    <name type="scientific">Dongia soli</name>
    <dbReference type="NCBI Taxonomy" id="600628"/>
    <lineage>
        <taxon>Bacteria</taxon>
        <taxon>Pseudomonadati</taxon>
        <taxon>Pseudomonadota</taxon>
        <taxon>Alphaproteobacteria</taxon>
        <taxon>Rhodospirillales</taxon>
        <taxon>Dongiaceae</taxon>
        <taxon>Dongia</taxon>
    </lineage>
</organism>
<proteinExistence type="predicted"/>
<sequence>MDVKNHEIVLRGGIIIDGTGAAGRPGDVGLRGDRITGIGAPGSLTGGNCLDIDGKAVCPGFIDVHTHDDRLVLIDPEMTPKVSQGVSTVVVGNCGVSLAPLDLDGREPPQPLNLLGAGKDFRFKRMSDYVAAVNATRPAVNVAALVGHSSLRVAAMDDLKRPATSDEIEVMRGILAEALSAGAAGLSSGLYYPPAQASDIDEMVPLASDVAKAGGIYTTHMRDEDDYVIDSLAETFEVGRRANLPVVVSHHKCAGRKNWGRSNETLAYIDGAASKQEIGVDAYPYDACSTILAADWVDETIRIIVTWSTPHPEVAGRDLADIAAEWGISQKEACARLDPAGAVYFDMHEDDVRRILKHPLVMIGSDGIPHDKHPHPRLWGTFPRVLGHYARDLKLFPLEEAVRKMTDLPARRFNLKDRGRVAVGYFADLVVFDPATVADRATFQSPIAQARGIEMLFVNGSLSFSVNGLTIGRSGQFLSRRTLI</sequence>
<feature type="domain" description="Amidohydrolase 3" evidence="1">
    <location>
        <begin position="345"/>
        <end position="460"/>
    </location>
</feature>
<dbReference type="RefSeq" id="WP_320508730.1">
    <property type="nucleotide sequence ID" value="NZ_JAXCLW010000003.1"/>
</dbReference>
<dbReference type="SUPFAM" id="SSF51338">
    <property type="entry name" value="Composite domain of metallo-dependent hydrolases"/>
    <property type="match status" value="1"/>
</dbReference>
<gene>
    <name evidence="2" type="ORF">SMD27_12445</name>
</gene>
<reference evidence="2 3" key="1">
    <citation type="journal article" date="2016" name="Antonie Van Leeuwenhoek">
        <title>Dongia soli sp. nov., isolated from soil from Dokdo, Korea.</title>
        <authorList>
            <person name="Kim D.U."/>
            <person name="Lee H."/>
            <person name="Kim H."/>
            <person name="Kim S.G."/>
            <person name="Ka J.O."/>
        </authorList>
    </citation>
    <scope>NUCLEOTIDE SEQUENCE [LARGE SCALE GENOMIC DNA]</scope>
    <source>
        <strain evidence="2 3">D78</strain>
    </source>
</reference>
<dbReference type="EMBL" id="JAXCLW010000003">
    <property type="protein sequence ID" value="MDY0883657.1"/>
    <property type="molecule type" value="Genomic_DNA"/>
</dbReference>
<dbReference type="Pfam" id="PF07969">
    <property type="entry name" value="Amidohydro_3"/>
    <property type="match status" value="2"/>
</dbReference>
<dbReference type="Gene3D" id="3.20.20.140">
    <property type="entry name" value="Metal-dependent hydrolases"/>
    <property type="match status" value="1"/>
</dbReference>
<dbReference type="InterPro" id="IPR050378">
    <property type="entry name" value="Metallo-dep_Hydrolases_sf"/>
</dbReference>
<dbReference type="InterPro" id="IPR011059">
    <property type="entry name" value="Metal-dep_hydrolase_composite"/>
</dbReference>
<dbReference type="CDD" id="cd01297">
    <property type="entry name" value="D-aminoacylase"/>
    <property type="match status" value="1"/>
</dbReference>
<evidence type="ECO:0000313" key="2">
    <source>
        <dbReference type="EMBL" id="MDY0883657.1"/>
    </source>
</evidence>
<name>A0ABU5ECN7_9PROT</name>
<dbReference type="GO" id="GO:0016787">
    <property type="term" value="F:hydrolase activity"/>
    <property type="evidence" value="ECO:0007669"/>
    <property type="project" value="UniProtKB-KW"/>
</dbReference>
<dbReference type="SUPFAM" id="SSF51556">
    <property type="entry name" value="Metallo-dependent hydrolases"/>
    <property type="match status" value="1"/>
</dbReference>
<keyword evidence="2" id="KW-0378">Hydrolase</keyword>
<evidence type="ECO:0000259" key="1">
    <source>
        <dbReference type="Pfam" id="PF07969"/>
    </source>
</evidence>
<accession>A0ABU5ECN7</accession>
<dbReference type="InterPro" id="IPR023100">
    <property type="entry name" value="D-aminoacylase_insert_dom_sf"/>
</dbReference>
<dbReference type="InterPro" id="IPR032466">
    <property type="entry name" value="Metal_Hydrolase"/>
</dbReference>